<evidence type="ECO:0000313" key="2">
    <source>
        <dbReference type="Proteomes" id="UP000594364"/>
    </source>
</evidence>
<dbReference type="AlphaFoldDB" id="A0A7S9PTZ0"/>
<gene>
    <name evidence="1" type="ORF">C2857_005653</name>
</gene>
<sequence>MREAIGDLFKAIVIDNGFVEAGELFLSCLADVSDPEKKRKIKVIDLFEKEAIRNEAENTPNSGKVEWVICKGHCTLTSHDNAGGLPDERIIPRYLKHLLLVSIQTVVLVFLVTSESGVSRVVYDFRTSKPPGTRIGDMMEGRQNEDGRELALTRSWVLLRLETLLERHIIDGPL</sequence>
<organism evidence="1 2">
    <name type="scientific">Epichloe festucae (strain Fl1)</name>
    <dbReference type="NCBI Taxonomy" id="877507"/>
    <lineage>
        <taxon>Eukaryota</taxon>
        <taxon>Fungi</taxon>
        <taxon>Dikarya</taxon>
        <taxon>Ascomycota</taxon>
        <taxon>Pezizomycotina</taxon>
        <taxon>Sordariomycetes</taxon>
        <taxon>Hypocreomycetidae</taxon>
        <taxon>Hypocreales</taxon>
        <taxon>Clavicipitaceae</taxon>
        <taxon>Epichloe</taxon>
    </lineage>
</organism>
<proteinExistence type="predicted"/>
<protein>
    <submittedName>
        <fullName evidence="1">Uncharacterized protein</fullName>
    </submittedName>
</protein>
<evidence type="ECO:0000313" key="1">
    <source>
        <dbReference type="EMBL" id="QPG97032.1"/>
    </source>
</evidence>
<dbReference type="Proteomes" id="UP000594364">
    <property type="component" value="Chromosome 2"/>
</dbReference>
<reference evidence="1 2" key="1">
    <citation type="journal article" date="2018" name="PLoS Genet.">
        <title>Repeat elements organise 3D genome structure and mediate transcription in the filamentous fungus Epichloe festucae.</title>
        <authorList>
            <person name="Winter D.J."/>
            <person name="Ganley A.R.D."/>
            <person name="Young C.A."/>
            <person name="Liachko I."/>
            <person name="Schardl C.L."/>
            <person name="Dupont P.Y."/>
            <person name="Berry D."/>
            <person name="Ram A."/>
            <person name="Scott B."/>
            <person name="Cox M.P."/>
        </authorList>
    </citation>
    <scope>NUCLEOTIDE SEQUENCE [LARGE SCALE GENOMIC DNA]</scope>
    <source>
        <strain evidence="1 2">Fl1</strain>
    </source>
</reference>
<keyword evidence="2" id="KW-1185">Reference proteome</keyword>
<name>A0A7S9PTZ0_EPIFF</name>
<accession>A0A7S9PTZ0</accession>
<dbReference type="EMBL" id="CP031386">
    <property type="protein sequence ID" value="QPG97032.1"/>
    <property type="molecule type" value="Genomic_DNA"/>
</dbReference>